<evidence type="ECO:0000313" key="3">
    <source>
        <dbReference type="EMBL" id="CAD7661114.1"/>
    </source>
</evidence>
<organism evidence="3">
    <name type="scientific">Oppiella nova</name>
    <dbReference type="NCBI Taxonomy" id="334625"/>
    <lineage>
        <taxon>Eukaryota</taxon>
        <taxon>Metazoa</taxon>
        <taxon>Ecdysozoa</taxon>
        <taxon>Arthropoda</taxon>
        <taxon>Chelicerata</taxon>
        <taxon>Arachnida</taxon>
        <taxon>Acari</taxon>
        <taxon>Acariformes</taxon>
        <taxon>Sarcoptiformes</taxon>
        <taxon>Oribatida</taxon>
        <taxon>Brachypylina</taxon>
        <taxon>Oppioidea</taxon>
        <taxon>Oppiidae</taxon>
        <taxon>Oppiella</taxon>
    </lineage>
</organism>
<dbReference type="CDD" id="cd20305">
    <property type="entry name" value="cupin_OxDC_C"/>
    <property type="match status" value="1"/>
</dbReference>
<dbReference type="Pfam" id="PF00190">
    <property type="entry name" value="Cupin_1"/>
    <property type="match status" value="1"/>
</dbReference>
<gene>
    <name evidence="3" type="ORF">ONB1V03_LOCUS17675</name>
</gene>
<dbReference type="InterPro" id="IPR051610">
    <property type="entry name" value="GPI/OXD"/>
</dbReference>
<dbReference type="GO" id="GO:0033609">
    <property type="term" value="P:oxalate metabolic process"/>
    <property type="evidence" value="ECO:0007669"/>
    <property type="project" value="InterPro"/>
</dbReference>
<proteinExistence type="predicted"/>
<dbReference type="InterPro" id="IPR006045">
    <property type="entry name" value="Cupin_1"/>
</dbReference>
<accession>A0A7R9MJS9</accession>
<name>A0A7R9MJS9_9ACAR</name>
<dbReference type="GO" id="GO:0046872">
    <property type="term" value="F:metal ion binding"/>
    <property type="evidence" value="ECO:0007669"/>
    <property type="project" value="UniProtKB-KW"/>
</dbReference>
<protein>
    <recommendedName>
        <fullName evidence="2">Cupin type-1 domain-containing protein</fullName>
    </recommendedName>
</protein>
<dbReference type="OrthoDB" id="10263073at2759"/>
<dbReference type="AlphaFoldDB" id="A0A7R9MJS9"/>
<dbReference type="PANTHER" id="PTHR35848:SF9">
    <property type="entry name" value="SLL1358 PROTEIN"/>
    <property type="match status" value="1"/>
</dbReference>
<sequence>MRHIPLEVLAKNFEVSKSTFNNLPQKDLYIFASELPRPLEVEQHQAAQGTGFVPESFAFFTSQMAPNVTRLGGEVKIIDRRNFPVTNISSAIVTLKPGGLRELHWHPNADEWNYFVKGKARMGVFAAASNARTVDMQEGDVGYIGQSVPHYIENTGDTDCVFLEVFASDTFEDISLAQWLAHTPSRLVNEHIRTGEQFITSIEKFKAVIRPLGDRVTT</sequence>
<dbReference type="SMART" id="SM00835">
    <property type="entry name" value="Cupin_1"/>
    <property type="match status" value="1"/>
</dbReference>
<feature type="non-terminal residue" evidence="3">
    <location>
        <position position="1"/>
    </location>
</feature>
<evidence type="ECO:0000259" key="2">
    <source>
        <dbReference type="SMART" id="SM00835"/>
    </source>
</evidence>
<dbReference type="PANTHER" id="PTHR35848">
    <property type="entry name" value="OXALATE-BINDING PROTEIN"/>
    <property type="match status" value="1"/>
</dbReference>
<evidence type="ECO:0000256" key="1">
    <source>
        <dbReference type="ARBA" id="ARBA00022723"/>
    </source>
</evidence>
<dbReference type="Gene3D" id="2.60.120.10">
    <property type="entry name" value="Jelly Rolls"/>
    <property type="match status" value="2"/>
</dbReference>
<dbReference type="NCBIfam" id="TIGR03404">
    <property type="entry name" value="bicupin_oxalic"/>
    <property type="match status" value="1"/>
</dbReference>
<evidence type="ECO:0000313" key="4">
    <source>
        <dbReference type="Proteomes" id="UP000728032"/>
    </source>
</evidence>
<dbReference type="InterPro" id="IPR017774">
    <property type="entry name" value="Bicupin_oxalate_deCO2ase/Oxase"/>
</dbReference>
<keyword evidence="1" id="KW-0479">Metal-binding</keyword>
<dbReference type="InterPro" id="IPR011051">
    <property type="entry name" value="RmlC_Cupin_sf"/>
</dbReference>
<dbReference type="InterPro" id="IPR014710">
    <property type="entry name" value="RmlC-like_jellyroll"/>
</dbReference>
<dbReference type="Proteomes" id="UP000728032">
    <property type="component" value="Unassembled WGS sequence"/>
</dbReference>
<dbReference type="SUPFAM" id="SSF51182">
    <property type="entry name" value="RmlC-like cupins"/>
    <property type="match status" value="1"/>
</dbReference>
<reference evidence="3" key="1">
    <citation type="submission" date="2020-11" db="EMBL/GenBank/DDBJ databases">
        <authorList>
            <person name="Tran Van P."/>
        </authorList>
    </citation>
    <scope>NUCLEOTIDE SEQUENCE</scope>
</reference>
<dbReference type="EMBL" id="CAJPVJ010022437">
    <property type="protein sequence ID" value="CAG2178250.1"/>
    <property type="molecule type" value="Genomic_DNA"/>
</dbReference>
<keyword evidence="4" id="KW-1185">Reference proteome</keyword>
<dbReference type="EMBL" id="OC937262">
    <property type="protein sequence ID" value="CAD7661114.1"/>
    <property type="molecule type" value="Genomic_DNA"/>
</dbReference>
<feature type="domain" description="Cupin type-1" evidence="2">
    <location>
        <begin position="57"/>
        <end position="200"/>
    </location>
</feature>